<dbReference type="PANTHER" id="PTHR31374:SF32">
    <property type="entry name" value="SAUR FAMILY PROTEIN"/>
    <property type="match status" value="1"/>
</dbReference>
<proteinExistence type="inferred from homology"/>
<reference evidence="2 3" key="1">
    <citation type="journal article" date="2024" name="Plant J.">
        <title>Genome sequences and population genomics reveal climatic adaptation and genomic divergence between two closely related sweetgum species.</title>
        <authorList>
            <person name="Xu W.Q."/>
            <person name="Ren C.Q."/>
            <person name="Zhang X.Y."/>
            <person name="Comes H.P."/>
            <person name="Liu X.H."/>
            <person name="Li Y.G."/>
            <person name="Kettle C.J."/>
            <person name="Jalonen R."/>
            <person name="Gaisberger H."/>
            <person name="Ma Y.Z."/>
            <person name="Qiu Y.X."/>
        </authorList>
    </citation>
    <scope>NUCLEOTIDE SEQUENCE [LARGE SCALE GENOMIC DNA]</scope>
    <source>
        <strain evidence="2">Hangzhou</strain>
    </source>
</reference>
<dbReference type="EMBL" id="JBBPBK010000007">
    <property type="protein sequence ID" value="KAK9281326.1"/>
    <property type="molecule type" value="Genomic_DNA"/>
</dbReference>
<gene>
    <name evidence="2" type="ORF">L1049_004225</name>
</gene>
<dbReference type="Proteomes" id="UP001415857">
    <property type="component" value="Unassembled WGS sequence"/>
</dbReference>
<keyword evidence="3" id="KW-1185">Reference proteome</keyword>
<comment type="caution">
    <text evidence="2">The sequence shown here is derived from an EMBL/GenBank/DDBJ whole genome shotgun (WGS) entry which is preliminary data.</text>
</comment>
<dbReference type="GO" id="GO:0009733">
    <property type="term" value="P:response to auxin"/>
    <property type="evidence" value="ECO:0007669"/>
    <property type="project" value="InterPro"/>
</dbReference>
<evidence type="ECO:0008006" key="4">
    <source>
        <dbReference type="Google" id="ProtNLM"/>
    </source>
</evidence>
<comment type="similarity">
    <text evidence="1">Belongs to the ARG7 family.</text>
</comment>
<accession>A0AAP0RTH3</accession>
<dbReference type="PANTHER" id="PTHR31374">
    <property type="entry name" value="AUXIN-INDUCED PROTEIN-LIKE-RELATED"/>
    <property type="match status" value="1"/>
</dbReference>
<evidence type="ECO:0000313" key="3">
    <source>
        <dbReference type="Proteomes" id="UP001415857"/>
    </source>
</evidence>
<name>A0AAP0RTH3_LIQFO</name>
<organism evidence="2 3">
    <name type="scientific">Liquidambar formosana</name>
    <name type="common">Formosan gum</name>
    <dbReference type="NCBI Taxonomy" id="63359"/>
    <lineage>
        <taxon>Eukaryota</taxon>
        <taxon>Viridiplantae</taxon>
        <taxon>Streptophyta</taxon>
        <taxon>Embryophyta</taxon>
        <taxon>Tracheophyta</taxon>
        <taxon>Spermatophyta</taxon>
        <taxon>Magnoliopsida</taxon>
        <taxon>eudicotyledons</taxon>
        <taxon>Gunneridae</taxon>
        <taxon>Pentapetalae</taxon>
        <taxon>Saxifragales</taxon>
        <taxon>Altingiaceae</taxon>
        <taxon>Liquidambar</taxon>
    </lineage>
</organism>
<sequence length="111" mass="12623">MGAKASMLSSLIIGSRGVKRLRGTDQLTPRGYIPVCVGVNDDTKRFIVHRRALTDAQFSELLYRSAEEYGFCNEGILKIPYEAKDFEEWMISWTKRKIPRVKSAVKPLVSE</sequence>
<evidence type="ECO:0000256" key="1">
    <source>
        <dbReference type="ARBA" id="ARBA00006974"/>
    </source>
</evidence>
<dbReference type="InterPro" id="IPR003676">
    <property type="entry name" value="SAUR_fam"/>
</dbReference>
<dbReference type="Pfam" id="PF02519">
    <property type="entry name" value="Auxin_inducible"/>
    <property type="match status" value="1"/>
</dbReference>
<evidence type="ECO:0000313" key="2">
    <source>
        <dbReference type="EMBL" id="KAK9281326.1"/>
    </source>
</evidence>
<protein>
    <recommendedName>
        <fullName evidence="4">Small auxin up regulated protein</fullName>
    </recommendedName>
</protein>
<dbReference type="AlphaFoldDB" id="A0AAP0RTH3"/>